<evidence type="ECO:0000313" key="2">
    <source>
        <dbReference type="EMBL" id="TGZ77779.1"/>
    </source>
</evidence>
<sequence length="89" mass="10520">MMRSQDHDLIPIHPPWFWCCAVNVYVLRKIHHDYKNSRTRIRQFQVVRAFGLVLLLDSPYLAPSPQVIPPPPDPETQKNENTSWPCRRT</sequence>
<reference evidence="2 3" key="1">
    <citation type="submission" date="2019-04" db="EMBL/GenBank/DDBJ databases">
        <title>Comparative genomics and transcriptomics to analyze fruiting body development in filamentous ascomycetes.</title>
        <authorList>
            <consortium name="DOE Joint Genome Institute"/>
            <person name="Lutkenhaus R."/>
            <person name="Traeger S."/>
            <person name="Breuer J."/>
            <person name="Kuo A."/>
            <person name="Lipzen A."/>
            <person name="Pangilinan J."/>
            <person name="Dilworth D."/>
            <person name="Sandor L."/>
            <person name="Poggeler S."/>
            <person name="Barry K."/>
            <person name="Grigoriev I.V."/>
            <person name="Nowrousian M."/>
        </authorList>
    </citation>
    <scope>NUCLEOTIDE SEQUENCE [LARGE SCALE GENOMIC DNA]</scope>
    <source>
        <strain evidence="2 3">CBS 389.68</strain>
    </source>
</reference>
<organism evidence="2 3">
    <name type="scientific">Ascodesmis nigricans</name>
    <dbReference type="NCBI Taxonomy" id="341454"/>
    <lineage>
        <taxon>Eukaryota</taxon>
        <taxon>Fungi</taxon>
        <taxon>Dikarya</taxon>
        <taxon>Ascomycota</taxon>
        <taxon>Pezizomycotina</taxon>
        <taxon>Pezizomycetes</taxon>
        <taxon>Pezizales</taxon>
        <taxon>Ascodesmidaceae</taxon>
        <taxon>Ascodesmis</taxon>
    </lineage>
</organism>
<dbReference type="InParanoid" id="A0A4S2MQU5"/>
<dbReference type="EMBL" id="ML220149">
    <property type="protein sequence ID" value="TGZ77779.1"/>
    <property type="molecule type" value="Genomic_DNA"/>
</dbReference>
<proteinExistence type="predicted"/>
<evidence type="ECO:0000256" key="1">
    <source>
        <dbReference type="SAM" id="MobiDB-lite"/>
    </source>
</evidence>
<dbReference type="AlphaFoldDB" id="A0A4S2MQU5"/>
<feature type="compositionally biased region" description="Polar residues" evidence="1">
    <location>
        <begin position="79"/>
        <end position="89"/>
    </location>
</feature>
<accession>A0A4S2MQU5</accession>
<protein>
    <submittedName>
        <fullName evidence="2">Uncharacterized protein</fullName>
    </submittedName>
</protein>
<dbReference type="Proteomes" id="UP000298138">
    <property type="component" value="Unassembled WGS sequence"/>
</dbReference>
<keyword evidence="3" id="KW-1185">Reference proteome</keyword>
<name>A0A4S2MQU5_9PEZI</name>
<gene>
    <name evidence="2" type="ORF">EX30DRAFT_178352</name>
</gene>
<evidence type="ECO:0000313" key="3">
    <source>
        <dbReference type="Proteomes" id="UP000298138"/>
    </source>
</evidence>
<feature type="region of interest" description="Disordered" evidence="1">
    <location>
        <begin position="65"/>
        <end position="89"/>
    </location>
</feature>